<reference evidence="4 5" key="1">
    <citation type="submission" date="2020-08" db="EMBL/GenBank/DDBJ databases">
        <title>Bridging the membrane lipid divide: bacteria of the FCB group superphylum have the potential to synthesize archaeal ether lipids.</title>
        <authorList>
            <person name="Villanueva L."/>
            <person name="Von Meijenfeldt F.A.B."/>
            <person name="Westbye A.B."/>
            <person name="Yadav S."/>
            <person name="Hopmans E.C."/>
            <person name="Dutilh B.E."/>
            <person name="Sinninghe Damste J.S."/>
        </authorList>
    </citation>
    <scope>NUCLEOTIDE SEQUENCE [LARGE SCALE GENOMIC DNA]</scope>
    <source>
        <strain evidence="4">NIOZ-UU27</strain>
    </source>
</reference>
<name>A0A8J6T9F7_9DELT</name>
<evidence type="ECO:0000256" key="2">
    <source>
        <dbReference type="ARBA" id="ARBA00022729"/>
    </source>
</evidence>
<sequence>MKQRAVFVLAFTLSLILLFILPLSAKEIKTLSQFPMSGPVGSLPEFGWGFIDGMNWVNNEGGGVNGKKIKWFLEDFRYNPTVEVANFSKYTAEHPPDELLMATGYITGGLKPLIEKVNKEQKIPWLDGSYSTEIFGAGGGPSKYPYYYSLGATYGDQIKVLLKWIKENHKGKGKPRVAFVYSPTAWGRDGTPEGIAYAKKLGFDVVAEIEYPYTATSATNECMQLRKAKAQYVIYHGYSGATSYTAIFFKTARKIIPKAQLMGTHYTTGRFPILVAQEAFDGYVGVATRPFSDPVPRAKYPKDNAMVKMAHEFAQKNRPEEYKKGLKGGIKDMFLYMEGLTYALMLQKALTDADNAGDLSREGVKKALDNMVWDFKGMFGGKTFSYKSHTIPMLQIFKAKVKMVKMGDKMVPTGGVYPISDWINTDEIQW</sequence>
<dbReference type="InterPro" id="IPR028081">
    <property type="entry name" value="Leu-bd"/>
</dbReference>
<dbReference type="PANTHER" id="PTHR47235:SF1">
    <property type="entry name" value="BLR6548 PROTEIN"/>
    <property type="match status" value="1"/>
</dbReference>
<organism evidence="4 5">
    <name type="scientific">Candidatus Desulfacyla euxinica</name>
    <dbReference type="NCBI Taxonomy" id="2841693"/>
    <lineage>
        <taxon>Bacteria</taxon>
        <taxon>Deltaproteobacteria</taxon>
        <taxon>Candidatus Desulfacyla</taxon>
    </lineage>
</organism>
<protein>
    <submittedName>
        <fullName evidence="4">ABC transporter substrate-binding protein</fullName>
    </submittedName>
</protein>
<feature type="domain" description="Leucine-binding protein" evidence="3">
    <location>
        <begin position="35"/>
        <end position="390"/>
    </location>
</feature>
<evidence type="ECO:0000313" key="4">
    <source>
        <dbReference type="EMBL" id="MBC8178628.1"/>
    </source>
</evidence>
<dbReference type="Gene3D" id="3.40.50.2300">
    <property type="match status" value="2"/>
</dbReference>
<gene>
    <name evidence="4" type="ORF">H8E19_14580</name>
</gene>
<comment type="caution">
    <text evidence="4">The sequence shown here is derived from an EMBL/GenBank/DDBJ whole genome shotgun (WGS) entry which is preliminary data.</text>
</comment>
<evidence type="ECO:0000256" key="1">
    <source>
        <dbReference type="ARBA" id="ARBA00010062"/>
    </source>
</evidence>
<dbReference type="AlphaFoldDB" id="A0A8J6T9F7"/>
<dbReference type="PANTHER" id="PTHR47235">
    <property type="entry name" value="BLR6548 PROTEIN"/>
    <property type="match status" value="1"/>
</dbReference>
<evidence type="ECO:0000259" key="3">
    <source>
        <dbReference type="Pfam" id="PF13458"/>
    </source>
</evidence>
<evidence type="ECO:0000313" key="5">
    <source>
        <dbReference type="Proteomes" id="UP000650524"/>
    </source>
</evidence>
<accession>A0A8J6T9F7</accession>
<keyword evidence="2" id="KW-0732">Signal</keyword>
<dbReference type="Pfam" id="PF13458">
    <property type="entry name" value="Peripla_BP_6"/>
    <property type="match status" value="1"/>
</dbReference>
<dbReference type="SUPFAM" id="SSF53822">
    <property type="entry name" value="Periplasmic binding protein-like I"/>
    <property type="match status" value="1"/>
</dbReference>
<comment type="similarity">
    <text evidence="1">Belongs to the leucine-binding protein family.</text>
</comment>
<dbReference type="InterPro" id="IPR028082">
    <property type="entry name" value="Peripla_BP_I"/>
</dbReference>
<proteinExistence type="inferred from homology"/>
<dbReference type="EMBL" id="JACNJD010000295">
    <property type="protein sequence ID" value="MBC8178628.1"/>
    <property type="molecule type" value="Genomic_DNA"/>
</dbReference>
<dbReference type="Proteomes" id="UP000650524">
    <property type="component" value="Unassembled WGS sequence"/>
</dbReference>